<protein>
    <submittedName>
        <fullName evidence="1">Uncharacterized protein</fullName>
    </submittedName>
</protein>
<reference evidence="1" key="1">
    <citation type="submission" date="2014-11" db="EMBL/GenBank/DDBJ databases">
        <authorList>
            <person name="Amaro Gonzalez C."/>
        </authorList>
    </citation>
    <scope>NUCLEOTIDE SEQUENCE</scope>
</reference>
<dbReference type="EMBL" id="GBXM01073871">
    <property type="protein sequence ID" value="JAH34706.1"/>
    <property type="molecule type" value="Transcribed_RNA"/>
</dbReference>
<reference evidence="1" key="2">
    <citation type="journal article" date="2015" name="Fish Shellfish Immunol.">
        <title>Early steps in the European eel (Anguilla anguilla)-Vibrio vulnificus interaction in the gills: Role of the RtxA13 toxin.</title>
        <authorList>
            <person name="Callol A."/>
            <person name="Pajuelo D."/>
            <person name="Ebbesson L."/>
            <person name="Teles M."/>
            <person name="MacKenzie S."/>
            <person name="Amaro C."/>
        </authorList>
    </citation>
    <scope>NUCLEOTIDE SEQUENCE</scope>
</reference>
<accession>A0A0E9S033</accession>
<sequence>MKQGLTVCTLICCT</sequence>
<organism evidence="1">
    <name type="scientific">Anguilla anguilla</name>
    <name type="common">European freshwater eel</name>
    <name type="synonym">Muraena anguilla</name>
    <dbReference type="NCBI Taxonomy" id="7936"/>
    <lineage>
        <taxon>Eukaryota</taxon>
        <taxon>Metazoa</taxon>
        <taxon>Chordata</taxon>
        <taxon>Craniata</taxon>
        <taxon>Vertebrata</taxon>
        <taxon>Euteleostomi</taxon>
        <taxon>Actinopterygii</taxon>
        <taxon>Neopterygii</taxon>
        <taxon>Teleostei</taxon>
        <taxon>Anguilliformes</taxon>
        <taxon>Anguillidae</taxon>
        <taxon>Anguilla</taxon>
    </lineage>
</organism>
<proteinExistence type="predicted"/>
<evidence type="ECO:0000313" key="1">
    <source>
        <dbReference type="EMBL" id="JAH34706.1"/>
    </source>
</evidence>
<name>A0A0E9S033_ANGAN</name>